<proteinExistence type="predicted"/>
<dbReference type="InterPro" id="IPR008489">
    <property type="entry name" value="DUF771"/>
</dbReference>
<organism evidence="1 2">
    <name type="scientific">Lactococcus garvieae</name>
    <dbReference type="NCBI Taxonomy" id="1363"/>
    <lineage>
        <taxon>Bacteria</taxon>
        <taxon>Bacillati</taxon>
        <taxon>Bacillota</taxon>
        <taxon>Bacilli</taxon>
        <taxon>Lactobacillales</taxon>
        <taxon>Streptococcaceae</taxon>
        <taxon>Lactococcus</taxon>
    </lineage>
</organism>
<evidence type="ECO:0000313" key="2">
    <source>
        <dbReference type="Proteomes" id="UP001217324"/>
    </source>
</evidence>
<reference evidence="1" key="1">
    <citation type="submission" date="2023-02" db="EMBL/GenBank/DDBJ databases">
        <title>Comparative genomics and fermentation flavor characterization of five lactic acid bacteria reveal flavor biosynthesis metabolic pathways in fermented muskmelon puree.</title>
        <authorList>
            <person name="Yuan L."/>
            <person name="Li M."/>
            <person name="Xu X."/>
            <person name="Lao F."/>
            <person name="Wu J."/>
        </authorList>
    </citation>
    <scope>NUCLEOTIDE SEQUENCE</scope>
    <source>
        <strain evidence="1">Pa-2</strain>
    </source>
</reference>
<protein>
    <submittedName>
        <fullName evidence="1">DUF771 domain-containing protein</fullName>
    </submittedName>
</protein>
<dbReference type="RefSeq" id="WP_270517095.1">
    <property type="nucleotide sequence ID" value="NZ_CP118627.1"/>
</dbReference>
<name>A0AAX3NH39_9LACT</name>
<gene>
    <name evidence="1" type="ORF">PWF74_05205</name>
</gene>
<dbReference type="Proteomes" id="UP001217324">
    <property type="component" value="Chromosome"/>
</dbReference>
<dbReference type="EMBL" id="CP118627">
    <property type="protein sequence ID" value="WEA14934.1"/>
    <property type="molecule type" value="Genomic_DNA"/>
</dbReference>
<evidence type="ECO:0000313" key="1">
    <source>
        <dbReference type="EMBL" id="WEA14934.1"/>
    </source>
</evidence>
<accession>A0AAX3NH39</accession>
<dbReference type="AlphaFoldDB" id="A0AAX3NH39"/>
<dbReference type="Pfam" id="PF05595">
    <property type="entry name" value="DUF771"/>
    <property type="match status" value="1"/>
</dbReference>
<sequence>MVEGVPLDVYIRQLVAEEVAKKSIEPQISDGFVKGKEAWNWLAEYTGMGRDSLMKKIIKNSSFRTSIDISKSPETGWVVFPKSHTGGSSGYKFNRKKAVEWLNRKGFA</sequence>